<keyword evidence="1" id="KW-0472">Membrane</keyword>
<dbReference type="EMBL" id="FUZT01000006">
    <property type="protein sequence ID" value="SKC72967.1"/>
    <property type="molecule type" value="Genomic_DNA"/>
</dbReference>
<organism evidence="2 3">
    <name type="scientific">Maledivibacter halophilus</name>
    <dbReference type="NCBI Taxonomy" id="36842"/>
    <lineage>
        <taxon>Bacteria</taxon>
        <taxon>Bacillati</taxon>
        <taxon>Bacillota</taxon>
        <taxon>Clostridia</taxon>
        <taxon>Peptostreptococcales</taxon>
        <taxon>Caminicellaceae</taxon>
        <taxon>Maledivibacter</taxon>
    </lineage>
</organism>
<reference evidence="3" key="1">
    <citation type="submission" date="2017-02" db="EMBL/GenBank/DDBJ databases">
        <authorList>
            <person name="Varghese N."/>
            <person name="Submissions S."/>
        </authorList>
    </citation>
    <scope>NUCLEOTIDE SEQUENCE [LARGE SCALE GENOMIC DNA]</scope>
    <source>
        <strain evidence="3">M1</strain>
    </source>
</reference>
<evidence type="ECO:0000256" key="1">
    <source>
        <dbReference type="SAM" id="Phobius"/>
    </source>
</evidence>
<dbReference type="STRING" id="36842.SAMN02194393_02668"/>
<evidence type="ECO:0000313" key="3">
    <source>
        <dbReference type="Proteomes" id="UP000190285"/>
    </source>
</evidence>
<protein>
    <submittedName>
        <fullName evidence="2">Uncharacterized protein</fullName>
    </submittedName>
</protein>
<gene>
    <name evidence="2" type="ORF">SAMN02194393_02668</name>
</gene>
<accession>A0A1T5LAA7</accession>
<keyword evidence="1" id="KW-1133">Transmembrane helix</keyword>
<feature type="transmembrane region" description="Helical" evidence="1">
    <location>
        <begin position="12"/>
        <end position="34"/>
    </location>
</feature>
<keyword evidence="1" id="KW-0812">Transmembrane</keyword>
<keyword evidence="3" id="KW-1185">Reference proteome</keyword>
<dbReference type="Proteomes" id="UP000190285">
    <property type="component" value="Unassembled WGS sequence"/>
</dbReference>
<evidence type="ECO:0000313" key="2">
    <source>
        <dbReference type="EMBL" id="SKC72967.1"/>
    </source>
</evidence>
<sequence length="72" mass="8618">MRKYPINKYKKINRILLKACAFSFILLIITQFYLKISIKSVEPFLNKMCNKDNFKFEVVKIIPKNNNRTGIY</sequence>
<name>A0A1T5LAA7_9FIRM</name>
<proteinExistence type="predicted"/>
<dbReference type="AlphaFoldDB" id="A0A1T5LAA7"/>